<organism evidence="1 2">
    <name type="scientific">Roseospira marina</name>
    <dbReference type="NCBI Taxonomy" id="140057"/>
    <lineage>
        <taxon>Bacteria</taxon>
        <taxon>Pseudomonadati</taxon>
        <taxon>Pseudomonadota</taxon>
        <taxon>Alphaproteobacteria</taxon>
        <taxon>Rhodospirillales</taxon>
        <taxon>Rhodospirillaceae</taxon>
        <taxon>Roseospira</taxon>
    </lineage>
</organism>
<proteinExistence type="predicted"/>
<sequence>MTALDTLALRPAQVDCLRACSRAGSLRRLSTGDWAGNRRERAFSGLTVGDLRDLGLLERHPPQDGYPATYRLTRKGHEALAALAAQAEG</sequence>
<dbReference type="AlphaFoldDB" id="A0A5M6IB18"/>
<dbReference type="Proteomes" id="UP000324065">
    <property type="component" value="Unassembled WGS sequence"/>
</dbReference>
<dbReference type="EMBL" id="VWPJ01000009">
    <property type="protein sequence ID" value="KAA5605446.1"/>
    <property type="molecule type" value="Genomic_DNA"/>
</dbReference>
<evidence type="ECO:0000313" key="2">
    <source>
        <dbReference type="Proteomes" id="UP000324065"/>
    </source>
</evidence>
<accession>A0A5M6IB18</accession>
<gene>
    <name evidence="1" type="ORF">F1188_11140</name>
</gene>
<dbReference type="InterPro" id="IPR036390">
    <property type="entry name" value="WH_DNA-bd_sf"/>
</dbReference>
<dbReference type="RefSeq" id="WP_150062496.1">
    <property type="nucleotide sequence ID" value="NZ_JACHII010000021.1"/>
</dbReference>
<dbReference type="SUPFAM" id="SSF46785">
    <property type="entry name" value="Winged helix' DNA-binding domain"/>
    <property type="match status" value="1"/>
</dbReference>
<keyword evidence="2" id="KW-1185">Reference proteome</keyword>
<protein>
    <recommendedName>
        <fullName evidence="3">Transcriptional regulator</fullName>
    </recommendedName>
</protein>
<dbReference type="InterPro" id="IPR036388">
    <property type="entry name" value="WH-like_DNA-bd_sf"/>
</dbReference>
<dbReference type="Gene3D" id="1.10.10.10">
    <property type="entry name" value="Winged helix-like DNA-binding domain superfamily/Winged helix DNA-binding domain"/>
    <property type="match status" value="1"/>
</dbReference>
<evidence type="ECO:0008006" key="3">
    <source>
        <dbReference type="Google" id="ProtNLM"/>
    </source>
</evidence>
<comment type="caution">
    <text evidence="1">The sequence shown here is derived from an EMBL/GenBank/DDBJ whole genome shotgun (WGS) entry which is preliminary data.</text>
</comment>
<evidence type="ECO:0000313" key="1">
    <source>
        <dbReference type="EMBL" id="KAA5605446.1"/>
    </source>
</evidence>
<reference evidence="1 2" key="1">
    <citation type="submission" date="2019-09" db="EMBL/GenBank/DDBJ databases">
        <title>Genome sequence of Roseospira marina, one of the more divergent members of the non-sulfur purple photosynthetic bacterial family, the Rhodospirillaceae.</title>
        <authorList>
            <person name="Meyer T."/>
            <person name="Kyndt J."/>
        </authorList>
    </citation>
    <scope>NUCLEOTIDE SEQUENCE [LARGE SCALE GENOMIC DNA]</scope>
    <source>
        <strain evidence="1 2">DSM 15113</strain>
    </source>
</reference>
<name>A0A5M6IB18_9PROT</name>